<evidence type="ECO:0000313" key="5">
    <source>
        <dbReference type="Proteomes" id="UP001219933"/>
    </source>
</evidence>
<dbReference type="AlphaFoldDB" id="A0AAF0J762"/>
<dbReference type="Gene3D" id="1.10.472.80">
    <property type="entry name" value="Ypt/Rab-GAP domain of gyp1p, domain 3"/>
    <property type="match status" value="1"/>
</dbReference>
<accession>A0AAF0J762</accession>
<dbReference type="Pfam" id="PF00566">
    <property type="entry name" value="RabGAP-TBC"/>
    <property type="match status" value="1"/>
</dbReference>
<dbReference type="Gene3D" id="1.10.8.270">
    <property type="entry name" value="putative rabgap domain of human tbc1 domain family member 14 like domains"/>
    <property type="match status" value="1"/>
</dbReference>
<dbReference type="PANTHER" id="PTHR22957:SF502">
    <property type="entry name" value="SMALL G PROTEIN SIGNALING MODULATOR 2-RELATED"/>
    <property type="match status" value="1"/>
</dbReference>
<name>A0AAF0J762_9BASI</name>
<feature type="domain" description="Rab-GAP TBC" evidence="3">
    <location>
        <begin position="254"/>
        <end position="484"/>
    </location>
</feature>
<dbReference type="SMART" id="SM00164">
    <property type="entry name" value="TBC"/>
    <property type="match status" value="1"/>
</dbReference>
<feature type="compositionally biased region" description="Basic and acidic residues" evidence="2">
    <location>
        <begin position="185"/>
        <end position="196"/>
    </location>
</feature>
<feature type="region of interest" description="Disordered" evidence="2">
    <location>
        <begin position="163"/>
        <end position="196"/>
    </location>
</feature>
<dbReference type="SUPFAM" id="SSF47923">
    <property type="entry name" value="Ypt/Rab-GAP domain of gyp1p"/>
    <property type="match status" value="2"/>
</dbReference>
<feature type="compositionally biased region" description="Polar residues" evidence="2">
    <location>
        <begin position="169"/>
        <end position="180"/>
    </location>
</feature>
<evidence type="ECO:0000256" key="1">
    <source>
        <dbReference type="ARBA" id="ARBA00022468"/>
    </source>
</evidence>
<dbReference type="Proteomes" id="UP001219933">
    <property type="component" value="Chromosome 4"/>
</dbReference>
<dbReference type="GO" id="GO:0005096">
    <property type="term" value="F:GTPase activator activity"/>
    <property type="evidence" value="ECO:0007669"/>
    <property type="project" value="UniProtKB-KW"/>
</dbReference>
<dbReference type="PANTHER" id="PTHR22957">
    <property type="entry name" value="TBC1 DOMAIN FAMILY MEMBER GTPASE-ACTIVATING PROTEIN"/>
    <property type="match status" value="1"/>
</dbReference>
<dbReference type="PROSITE" id="PS50086">
    <property type="entry name" value="TBC_RABGAP"/>
    <property type="match status" value="1"/>
</dbReference>
<evidence type="ECO:0000256" key="2">
    <source>
        <dbReference type="SAM" id="MobiDB-lite"/>
    </source>
</evidence>
<reference evidence="4" key="1">
    <citation type="submission" date="2023-03" db="EMBL/GenBank/DDBJ databases">
        <title>Mating type loci evolution in Malassezia.</title>
        <authorList>
            <person name="Coelho M.A."/>
        </authorList>
    </citation>
    <scope>NUCLEOTIDE SEQUENCE</scope>
    <source>
        <strain evidence="4">CBS 11721</strain>
    </source>
</reference>
<proteinExistence type="predicted"/>
<organism evidence="4 5">
    <name type="scientific">Malassezia cuniculi</name>
    <dbReference type="NCBI Taxonomy" id="948313"/>
    <lineage>
        <taxon>Eukaryota</taxon>
        <taxon>Fungi</taxon>
        <taxon>Dikarya</taxon>
        <taxon>Basidiomycota</taxon>
        <taxon>Ustilaginomycotina</taxon>
        <taxon>Malasseziomycetes</taxon>
        <taxon>Malasseziales</taxon>
        <taxon>Malasseziaceae</taxon>
        <taxon>Malassezia</taxon>
    </lineage>
</organism>
<keyword evidence="5" id="KW-1185">Reference proteome</keyword>
<dbReference type="EMBL" id="CP119880">
    <property type="protein sequence ID" value="WFD36282.1"/>
    <property type="molecule type" value="Genomic_DNA"/>
</dbReference>
<gene>
    <name evidence="4" type="primary">GYP7</name>
    <name evidence="4" type="ORF">MCUN1_003160</name>
</gene>
<keyword evidence="1" id="KW-0343">GTPase activation</keyword>
<sequence length="572" mass="64962">MPVIWRDSTCVHSMHGVLEVVARTRDGRTEHTIRFAPEQENDGFFEIPLKDVASFRAFPPSPTRRDGHVDIYTLRESHTVYFPKKWSGRAFIAAVGTLVEVRQEPSDSCLYTITPEFADDALDRPGQRAVSLRDIRFNVLSSFSHVTRGARVSRDALLRNPLVRRTVAPNANTKTTSTQAGPHMLDGRPPGRPEEYDSSRVRLARWAHTVAGHAERERQGYQGPPPPSPVSLAEWRELATLPPHEMAKQVFEKGLSAEARPEAWPMLINSRRTTQSDVADDYFAMRDGWLSSTDVMAESETALSARRIWIDCLRADTKDAVFAVPVPEARERMLRSAWRRGPAEGDSRGDVNSHLFVISEILLTYVLHESRGGGALQGYVQGMSDLCTVAYVACQGDETKTFQVFCGIMDRIHPHYALDQQGMRESLVLLERLMAELCPALHRHLEEHEALNMFFCFRWLLVYFKREFALDDVQRLWDSIWASEYGGGIDVSWPFCRRFELFVALAILESHEGPIVRHLKSFDEVLEYVHELSGNLDVHAVLRRASALVYRLRSRMHSEPPPAASLLELVEY</sequence>
<protein>
    <submittedName>
        <fullName evidence="4">GTPase activating protein</fullName>
    </submittedName>
</protein>
<dbReference type="InterPro" id="IPR000195">
    <property type="entry name" value="Rab-GAP-TBC_dom"/>
</dbReference>
<evidence type="ECO:0000259" key="3">
    <source>
        <dbReference type="PROSITE" id="PS50086"/>
    </source>
</evidence>
<evidence type="ECO:0000313" key="4">
    <source>
        <dbReference type="EMBL" id="WFD36282.1"/>
    </source>
</evidence>
<dbReference type="InterPro" id="IPR035969">
    <property type="entry name" value="Rab-GAP_TBC_sf"/>
</dbReference>